<dbReference type="EMBL" id="JADGJD010000475">
    <property type="protein sequence ID" value="KAJ3050766.1"/>
    <property type="molecule type" value="Genomic_DNA"/>
</dbReference>
<evidence type="ECO:0000313" key="1">
    <source>
        <dbReference type="EMBL" id="KAJ3050766.1"/>
    </source>
</evidence>
<sequence>MSTQLCLAACPFFVYAEIAKYIAPGIYADADFLLYIGLQRLLNPTFALEIHREMKFNYK</sequence>
<dbReference type="Proteomes" id="UP001212841">
    <property type="component" value="Unassembled WGS sequence"/>
</dbReference>
<name>A0AAD5SAJ1_9FUNG</name>
<accession>A0AAD5SAJ1</accession>
<proteinExistence type="predicted"/>
<dbReference type="AlphaFoldDB" id="A0AAD5SAJ1"/>
<keyword evidence="2" id="KW-1185">Reference proteome</keyword>
<reference evidence="1" key="1">
    <citation type="submission" date="2020-05" db="EMBL/GenBank/DDBJ databases">
        <title>Phylogenomic resolution of chytrid fungi.</title>
        <authorList>
            <person name="Stajich J.E."/>
            <person name="Amses K."/>
            <person name="Simmons R."/>
            <person name="Seto K."/>
            <person name="Myers J."/>
            <person name="Bonds A."/>
            <person name="Quandt C.A."/>
            <person name="Barry K."/>
            <person name="Liu P."/>
            <person name="Grigoriev I."/>
            <person name="Longcore J.E."/>
            <person name="James T.Y."/>
        </authorList>
    </citation>
    <scope>NUCLEOTIDE SEQUENCE</scope>
    <source>
        <strain evidence="1">JEL0318</strain>
    </source>
</reference>
<comment type="caution">
    <text evidence="1">The sequence shown here is derived from an EMBL/GenBank/DDBJ whole genome shotgun (WGS) entry which is preliminary data.</text>
</comment>
<organism evidence="1 2">
    <name type="scientific">Rhizophlyctis rosea</name>
    <dbReference type="NCBI Taxonomy" id="64517"/>
    <lineage>
        <taxon>Eukaryota</taxon>
        <taxon>Fungi</taxon>
        <taxon>Fungi incertae sedis</taxon>
        <taxon>Chytridiomycota</taxon>
        <taxon>Chytridiomycota incertae sedis</taxon>
        <taxon>Chytridiomycetes</taxon>
        <taxon>Rhizophlyctidales</taxon>
        <taxon>Rhizophlyctidaceae</taxon>
        <taxon>Rhizophlyctis</taxon>
    </lineage>
</organism>
<protein>
    <submittedName>
        <fullName evidence="1">Uncharacterized protein</fullName>
    </submittedName>
</protein>
<gene>
    <name evidence="1" type="ORF">HK097_008248</name>
</gene>
<evidence type="ECO:0000313" key="2">
    <source>
        <dbReference type="Proteomes" id="UP001212841"/>
    </source>
</evidence>